<reference evidence="2" key="1">
    <citation type="submission" date="2016-10" db="EMBL/GenBank/DDBJ databases">
        <authorList>
            <person name="Varghese N."/>
            <person name="Submissions S."/>
        </authorList>
    </citation>
    <scope>NUCLEOTIDE SEQUENCE [LARGE SCALE GENOMIC DNA]</scope>
    <source>
        <strain evidence="2">ATCC 700379</strain>
    </source>
</reference>
<organism evidence="1 2">
    <name type="scientific">Sporolactobacillus nakayamae</name>
    <dbReference type="NCBI Taxonomy" id="269670"/>
    <lineage>
        <taxon>Bacteria</taxon>
        <taxon>Bacillati</taxon>
        <taxon>Bacillota</taxon>
        <taxon>Bacilli</taxon>
        <taxon>Bacillales</taxon>
        <taxon>Sporolactobacillaceae</taxon>
        <taxon>Sporolactobacillus</taxon>
    </lineage>
</organism>
<sequence length="97" mass="11169">MRKEVPAAMPNIVSFKFNPAELKLNKFIDFYGYCTQWNQNIYVYGKNESQKVHRLSELLSFILFSHDHECLIVIEGSGIDETKDYITKHLVGGVQTA</sequence>
<dbReference type="EMBL" id="FOOY01000009">
    <property type="protein sequence ID" value="SFG37891.1"/>
    <property type="molecule type" value="Genomic_DNA"/>
</dbReference>
<protein>
    <submittedName>
        <fullName evidence="1">Uncharacterized protein</fullName>
    </submittedName>
</protein>
<dbReference type="Proteomes" id="UP000198752">
    <property type="component" value="Unassembled WGS sequence"/>
</dbReference>
<evidence type="ECO:0000313" key="2">
    <source>
        <dbReference type="Proteomes" id="UP000198752"/>
    </source>
</evidence>
<name>A0A1I2RJ67_9BACL</name>
<keyword evidence="2" id="KW-1185">Reference proteome</keyword>
<dbReference type="AlphaFoldDB" id="A0A1I2RJ67"/>
<evidence type="ECO:0000313" key="1">
    <source>
        <dbReference type="EMBL" id="SFG37891.1"/>
    </source>
</evidence>
<proteinExistence type="predicted"/>
<gene>
    <name evidence="1" type="ORF">SAMN02982927_01531</name>
</gene>
<accession>A0A1I2RJ67</accession>